<dbReference type="FunFam" id="1.10.287.130:FF:000001">
    <property type="entry name" value="Two-component sensor histidine kinase"/>
    <property type="match status" value="1"/>
</dbReference>
<dbReference type="Gene3D" id="1.10.287.130">
    <property type="match status" value="1"/>
</dbReference>
<evidence type="ECO:0000256" key="1">
    <source>
        <dbReference type="ARBA" id="ARBA00000085"/>
    </source>
</evidence>
<dbReference type="CDD" id="cd10322">
    <property type="entry name" value="SLC5sbd"/>
    <property type="match status" value="1"/>
</dbReference>
<dbReference type="PROSITE" id="PS50109">
    <property type="entry name" value="HIS_KIN"/>
    <property type="match status" value="1"/>
</dbReference>
<dbReference type="Pfam" id="PF02518">
    <property type="entry name" value="HATPase_c"/>
    <property type="match status" value="1"/>
</dbReference>
<reference evidence="19 20" key="1">
    <citation type="submission" date="2018-05" db="EMBL/GenBank/DDBJ databases">
        <title>Genomic Encyclopedia of Type Strains, Phase IV (KMG-IV): sequencing the most valuable type-strain genomes for metagenomic binning, comparative biology and taxonomic classification.</title>
        <authorList>
            <person name="Goeker M."/>
        </authorList>
    </citation>
    <scope>NUCLEOTIDE SEQUENCE [LARGE SCALE GENOMIC DNA]</scope>
    <source>
        <strain evidence="19 20">DSM 23606</strain>
    </source>
</reference>
<feature type="transmembrane region" description="Helical" evidence="17">
    <location>
        <begin position="196"/>
        <end position="223"/>
    </location>
</feature>
<dbReference type="EC" id="2.7.13.3" evidence="5"/>
<feature type="coiled-coil region" evidence="16">
    <location>
        <begin position="647"/>
        <end position="688"/>
    </location>
</feature>
<dbReference type="InterPro" id="IPR001734">
    <property type="entry name" value="Na/solute_symporter"/>
</dbReference>
<evidence type="ECO:0000256" key="8">
    <source>
        <dbReference type="ARBA" id="ARBA00022679"/>
    </source>
</evidence>
<comment type="caution">
    <text evidence="19">The sequence shown here is derived from an EMBL/GenBank/DDBJ whole genome shotgun (WGS) entry which is preliminary data.</text>
</comment>
<keyword evidence="11" id="KW-0418">Kinase</keyword>
<dbReference type="InterPro" id="IPR036890">
    <property type="entry name" value="HATPase_C_sf"/>
</dbReference>
<feature type="transmembrane region" description="Helical" evidence="17">
    <location>
        <begin position="295"/>
        <end position="315"/>
    </location>
</feature>
<feature type="transmembrane region" description="Helical" evidence="17">
    <location>
        <begin position="414"/>
        <end position="441"/>
    </location>
</feature>
<dbReference type="InterPro" id="IPR003661">
    <property type="entry name" value="HisK_dim/P_dom"/>
</dbReference>
<keyword evidence="8" id="KW-0808">Transferase</keyword>
<evidence type="ECO:0000313" key="19">
    <source>
        <dbReference type="EMBL" id="PWV64809.1"/>
    </source>
</evidence>
<dbReference type="Proteomes" id="UP000246569">
    <property type="component" value="Unassembled WGS sequence"/>
</dbReference>
<dbReference type="EMBL" id="QGTJ01000002">
    <property type="protein sequence ID" value="PWV64809.1"/>
    <property type="molecule type" value="Genomic_DNA"/>
</dbReference>
<feature type="transmembrane region" description="Helical" evidence="17">
    <location>
        <begin position="167"/>
        <end position="184"/>
    </location>
</feature>
<dbReference type="GO" id="GO:0005524">
    <property type="term" value="F:ATP binding"/>
    <property type="evidence" value="ECO:0007669"/>
    <property type="project" value="UniProtKB-KW"/>
</dbReference>
<proteinExistence type="inferred from homology"/>
<dbReference type="InterPro" id="IPR003594">
    <property type="entry name" value="HATPase_dom"/>
</dbReference>
<gene>
    <name evidence="19" type="ORF">C7443_102462</name>
</gene>
<dbReference type="PANTHER" id="PTHR43711:SF30">
    <property type="entry name" value="HISTIDINE KINASE"/>
    <property type="match status" value="1"/>
</dbReference>
<comment type="subcellular location">
    <subcellularLocation>
        <location evidence="2">Cell membrane</location>
    </subcellularLocation>
    <subcellularLocation>
        <location evidence="3">Membrane raft</location>
        <topology evidence="3">Multi-pass membrane protein</topology>
    </subcellularLocation>
</comment>
<feature type="domain" description="Histidine kinase" evidence="18">
    <location>
        <begin position="688"/>
        <end position="907"/>
    </location>
</feature>
<dbReference type="SUPFAM" id="SSF55874">
    <property type="entry name" value="ATPase domain of HSP90 chaperone/DNA topoisomerase II/histidine kinase"/>
    <property type="match status" value="1"/>
</dbReference>
<evidence type="ECO:0000256" key="11">
    <source>
        <dbReference type="ARBA" id="ARBA00022777"/>
    </source>
</evidence>
<evidence type="ECO:0000256" key="12">
    <source>
        <dbReference type="ARBA" id="ARBA00022840"/>
    </source>
</evidence>
<keyword evidence="12" id="KW-0067">ATP-binding</keyword>
<keyword evidence="9 17" id="KW-0812">Transmembrane</keyword>
<dbReference type="CDD" id="cd00082">
    <property type="entry name" value="HisKA"/>
    <property type="match status" value="1"/>
</dbReference>
<evidence type="ECO:0000256" key="14">
    <source>
        <dbReference type="ARBA" id="ARBA00023012"/>
    </source>
</evidence>
<organism evidence="19 20">
    <name type="scientific">Plasticicumulans acidivorans</name>
    <dbReference type="NCBI Taxonomy" id="886464"/>
    <lineage>
        <taxon>Bacteria</taxon>
        <taxon>Pseudomonadati</taxon>
        <taxon>Pseudomonadota</taxon>
        <taxon>Gammaproteobacteria</taxon>
        <taxon>Candidatus Competibacteraceae</taxon>
        <taxon>Plasticicumulans</taxon>
    </lineage>
</organism>
<dbReference type="Gene3D" id="3.30.565.10">
    <property type="entry name" value="Histidine kinase-like ATPase, C-terminal domain"/>
    <property type="match status" value="1"/>
</dbReference>
<dbReference type="SMART" id="SM00388">
    <property type="entry name" value="HisKA"/>
    <property type="match status" value="1"/>
</dbReference>
<comment type="catalytic activity">
    <reaction evidence="1">
        <text>ATP + protein L-histidine = ADP + protein N-phospho-L-histidine.</text>
        <dbReference type="EC" id="2.7.13.3"/>
    </reaction>
</comment>
<dbReference type="InterPro" id="IPR005467">
    <property type="entry name" value="His_kinase_dom"/>
</dbReference>
<dbReference type="GO" id="GO:0045121">
    <property type="term" value="C:membrane raft"/>
    <property type="evidence" value="ECO:0007669"/>
    <property type="project" value="UniProtKB-SubCell"/>
</dbReference>
<evidence type="ECO:0000256" key="15">
    <source>
        <dbReference type="ARBA" id="ARBA00023136"/>
    </source>
</evidence>
<keyword evidence="14" id="KW-0902">Two-component regulatory system</keyword>
<dbReference type="FunFam" id="3.30.565.10:FF:000023">
    <property type="entry name" value="PAS domain-containing sensor histidine kinase"/>
    <property type="match status" value="1"/>
</dbReference>
<evidence type="ECO:0000256" key="16">
    <source>
        <dbReference type="SAM" id="Coils"/>
    </source>
</evidence>
<feature type="transmembrane region" description="Helical" evidence="17">
    <location>
        <begin position="448"/>
        <end position="470"/>
    </location>
</feature>
<evidence type="ECO:0000259" key="18">
    <source>
        <dbReference type="PROSITE" id="PS50109"/>
    </source>
</evidence>
<feature type="transmembrane region" description="Helical" evidence="17">
    <location>
        <begin position="335"/>
        <end position="364"/>
    </location>
</feature>
<evidence type="ECO:0000256" key="10">
    <source>
        <dbReference type="ARBA" id="ARBA00022741"/>
    </source>
</evidence>
<dbReference type="AlphaFoldDB" id="A0A317MYP5"/>
<evidence type="ECO:0000256" key="3">
    <source>
        <dbReference type="ARBA" id="ARBA00004314"/>
    </source>
</evidence>
<evidence type="ECO:0000256" key="13">
    <source>
        <dbReference type="ARBA" id="ARBA00022989"/>
    </source>
</evidence>
<accession>A0A317MYP5</accession>
<evidence type="ECO:0000313" key="20">
    <source>
        <dbReference type="Proteomes" id="UP000246569"/>
    </source>
</evidence>
<keyword evidence="7" id="KW-0597">Phosphoprotein</keyword>
<dbReference type="PRINTS" id="PR00344">
    <property type="entry name" value="BCTRLSENSOR"/>
</dbReference>
<comment type="similarity">
    <text evidence="4">Belongs to the sodium:solute symporter (SSF) (TC 2.A.21) family.</text>
</comment>
<dbReference type="GO" id="GO:0022857">
    <property type="term" value="F:transmembrane transporter activity"/>
    <property type="evidence" value="ECO:0007669"/>
    <property type="project" value="InterPro"/>
</dbReference>
<dbReference type="SUPFAM" id="SSF47384">
    <property type="entry name" value="Homodimeric domain of signal transducing histidine kinase"/>
    <property type="match status" value="1"/>
</dbReference>
<keyword evidence="13 17" id="KW-1133">Transmembrane helix</keyword>
<dbReference type="InterPro" id="IPR036097">
    <property type="entry name" value="HisK_dim/P_sf"/>
</dbReference>
<dbReference type="InterPro" id="IPR038377">
    <property type="entry name" value="Na/Glc_symporter_sf"/>
</dbReference>
<evidence type="ECO:0000256" key="2">
    <source>
        <dbReference type="ARBA" id="ARBA00004236"/>
    </source>
</evidence>
<keyword evidence="6" id="KW-1003">Cell membrane</keyword>
<keyword evidence="15 17" id="KW-0472">Membrane</keyword>
<feature type="transmembrane region" description="Helical" evidence="17">
    <location>
        <begin position="247"/>
        <end position="269"/>
    </location>
</feature>
<dbReference type="SMART" id="SM00387">
    <property type="entry name" value="HATPase_c"/>
    <property type="match status" value="1"/>
</dbReference>
<feature type="transmembrane region" description="Helical" evidence="17">
    <location>
        <begin position="115"/>
        <end position="134"/>
    </location>
</feature>
<dbReference type="Gene3D" id="1.20.1730.10">
    <property type="entry name" value="Sodium/glucose cotransporter"/>
    <property type="match status" value="1"/>
</dbReference>
<keyword evidence="16" id="KW-0175">Coiled coil</keyword>
<dbReference type="InterPro" id="IPR004358">
    <property type="entry name" value="Sig_transdc_His_kin-like_C"/>
</dbReference>
<keyword evidence="20" id="KW-1185">Reference proteome</keyword>
<protein>
    <recommendedName>
        <fullName evidence="5">histidine kinase</fullName>
        <ecNumber evidence="5">2.7.13.3</ecNumber>
    </recommendedName>
</protein>
<dbReference type="Pfam" id="PF00512">
    <property type="entry name" value="HisKA"/>
    <property type="match status" value="1"/>
</dbReference>
<dbReference type="GO" id="GO:0005886">
    <property type="term" value="C:plasma membrane"/>
    <property type="evidence" value="ECO:0007669"/>
    <property type="project" value="UniProtKB-SubCell"/>
</dbReference>
<dbReference type="PANTHER" id="PTHR43711">
    <property type="entry name" value="TWO-COMPONENT HISTIDINE KINASE"/>
    <property type="match status" value="1"/>
</dbReference>
<evidence type="ECO:0000256" key="6">
    <source>
        <dbReference type="ARBA" id="ARBA00022475"/>
    </source>
</evidence>
<feature type="transmembrane region" description="Helical" evidence="17">
    <location>
        <begin position="385"/>
        <end position="408"/>
    </location>
</feature>
<keyword evidence="10" id="KW-0547">Nucleotide-binding</keyword>
<dbReference type="GO" id="GO:0000155">
    <property type="term" value="F:phosphorelay sensor kinase activity"/>
    <property type="evidence" value="ECO:0007669"/>
    <property type="project" value="InterPro"/>
</dbReference>
<feature type="transmembrane region" description="Helical" evidence="17">
    <location>
        <begin position="62"/>
        <end position="87"/>
    </location>
</feature>
<feature type="transmembrane region" description="Helical" evidence="17">
    <location>
        <begin position="36"/>
        <end position="56"/>
    </location>
</feature>
<evidence type="ECO:0000256" key="9">
    <source>
        <dbReference type="ARBA" id="ARBA00022692"/>
    </source>
</evidence>
<feature type="transmembrane region" description="Helical" evidence="17">
    <location>
        <begin position="6"/>
        <end position="24"/>
    </location>
</feature>
<evidence type="ECO:0000256" key="5">
    <source>
        <dbReference type="ARBA" id="ARBA00012438"/>
    </source>
</evidence>
<dbReference type="InterPro" id="IPR050736">
    <property type="entry name" value="Sensor_HK_Regulatory"/>
</dbReference>
<evidence type="ECO:0000256" key="4">
    <source>
        <dbReference type="ARBA" id="ARBA00006434"/>
    </source>
</evidence>
<evidence type="ECO:0000256" key="7">
    <source>
        <dbReference type="ARBA" id="ARBA00022553"/>
    </source>
</evidence>
<sequence>MFSDGLILGAALGYIGVLFAIAWYGDRRAEQGRSLLASPWTYTLSIGVYCTAWTFYGSAGRAAHGGIGFLPVYLGPTLVLILGWQLLRRIVRISRRQRITSIADFIGARYGKSHLLAGLVTVMAVLGIMPYISIQLKAVATSFAVLRAYPQVLAADVAASGPFWTDTSFWAALALIAFAILFGTRHIDTTERHEGLVAAVAFESVVKLAAFIALGVFVTWGLFAGPGDLFAQAAALPELARLMRFEAVAGGHAGWLALALLSACAFLFLPRQFQVLVVENVDEAHLRTACWGVPLYLWAINLFVLPVAFAGLLLFPGLDPDFYVLDLPIRGQLPWLALVVFIGGLSAATSMVIVETVALATMVCNDLVMPLLLRVRALRLVERDLSGWLLAIRRVAIAGMILLGYLYFRLIGESYALVSIGLISFAACAQFAPVILAALYWPGATRRGAFCALAGGFAVWAYTLLLPSFARSGWLPASFIDAGPFGIELLRPYQLFGLGGLDVYAHALVWSWIANVGGLVLGSLLSRPDAVERVQARAFAEALTSDAGREARLLWRGSADVGELQALVARFLGPARTAAAFAGYATAHGLDWQRQPRADGALMHFAEQQLAGAIGAASARVMVSSVVKGEALSLDEVMTILDETSQAIEYSRRLEVQSRELEAATRELREANARLQELDRLKDEFMSTVTHELRTPLTSIRAFAEILQSAPEMEPAQRGEFLGIIVKESERLTRLINQVLDMAKIEAGRVDWRSECVELNTLLRDAANSTSQLFRDKGVRLELEVAEPLLRVTGDSDRLTQVVINLLSNAVKFCPDHDGRVRLRLWGDATTAHIEVDDNGPGIPAEQQRAVFEKFHQVSSQQAGKPKGTGLGLPISLKIVERHGGRIDLSSRAGQGASFRVVLPLADDHAVTCADG</sequence>
<dbReference type="RefSeq" id="WP_246004554.1">
    <property type="nucleotide sequence ID" value="NZ_QGTJ01000002.1"/>
</dbReference>
<name>A0A317MYP5_9GAMM</name>
<dbReference type="PROSITE" id="PS50283">
    <property type="entry name" value="NA_SOLUT_SYMP_3"/>
    <property type="match status" value="1"/>
</dbReference>
<evidence type="ECO:0000256" key="17">
    <source>
        <dbReference type="SAM" id="Phobius"/>
    </source>
</evidence>